<evidence type="ECO:0000256" key="7">
    <source>
        <dbReference type="ARBA" id="ARBA00023180"/>
    </source>
</evidence>
<evidence type="ECO:0000259" key="12">
    <source>
        <dbReference type="PROSITE" id="PS51767"/>
    </source>
</evidence>
<evidence type="ECO:0000256" key="3">
    <source>
        <dbReference type="ARBA" id="ARBA00022750"/>
    </source>
</evidence>
<dbReference type="Proteomes" id="UP000240830">
    <property type="component" value="Unassembled WGS sequence"/>
</dbReference>
<evidence type="ECO:0000256" key="6">
    <source>
        <dbReference type="ARBA" id="ARBA00023157"/>
    </source>
</evidence>
<dbReference type="InterPro" id="IPR014718">
    <property type="entry name" value="GH-type_carb-bd"/>
</dbReference>
<dbReference type="InterPro" id="IPR001969">
    <property type="entry name" value="Aspartic_peptidase_AS"/>
</dbReference>
<dbReference type="PROSITE" id="PS00141">
    <property type="entry name" value="ASP_PROTEASE"/>
    <property type="match status" value="1"/>
</dbReference>
<feature type="active site" evidence="8">
    <location>
        <position position="353"/>
    </location>
</feature>
<feature type="disulfide bond" evidence="9">
    <location>
        <begin position="366"/>
        <end position="371"/>
    </location>
</feature>
<name>A0A2H9TNK3_9FUNG</name>
<evidence type="ECO:0000259" key="11">
    <source>
        <dbReference type="PROSITE" id="PS50177"/>
    </source>
</evidence>
<dbReference type="Pfam" id="PF01263">
    <property type="entry name" value="Aldose_epim"/>
    <property type="match status" value="1"/>
</dbReference>
<accession>A0A2H9TNK3</accession>
<dbReference type="GO" id="GO:0005975">
    <property type="term" value="P:carbohydrate metabolic process"/>
    <property type="evidence" value="ECO:0007669"/>
    <property type="project" value="InterPro"/>
</dbReference>
<dbReference type="InterPro" id="IPR011013">
    <property type="entry name" value="Gal_mutarotase_sf_dom"/>
</dbReference>
<comment type="caution">
    <text evidence="13">The sequence shown here is derived from an EMBL/GenBank/DDBJ whole genome shotgun (WGS) entry which is preliminary data.</text>
</comment>
<dbReference type="InterPro" id="IPR021109">
    <property type="entry name" value="Peptidase_aspartic_dom_sf"/>
</dbReference>
<keyword evidence="3 10" id="KW-0064">Aspartyl protease</keyword>
<dbReference type="GO" id="GO:0016853">
    <property type="term" value="F:isomerase activity"/>
    <property type="evidence" value="ECO:0007669"/>
    <property type="project" value="InterPro"/>
</dbReference>
<dbReference type="InterPro" id="IPR033121">
    <property type="entry name" value="PEPTIDASE_A1"/>
</dbReference>
<comment type="similarity">
    <text evidence="1 10">Belongs to the peptidase A1 family.</text>
</comment>
<keyword evidence="14" id="KW-1185">Reference proteome</keyword>
<keyword evidence="4 10" id="KW-0378">Hydrolase</keyword>
<dbReference type="PRINTS" id="PR00792">
    <property type="entry name" value="PEPSIN"/>
</dbReference>
<reference evidence="13 14" key="1">
    <citation type="submission" date="2016-10" db="EMBL/GenBank/DDBJ databases">
        <title>The genome of Paramicrosporidium saccamoebae is the missing link in understanding Cryptomycota and Microsporidia evolution.</title>
        <authorList>
            <person name="Quandt C.A."/>
            <person name="Beaudet D."/>
            <person name="Corsaro D."/>
            <person name="Michel R."/>
            <person name="Corradi N."/>
            <person name="James T."/>
        </authorList>
    </citation>
    <scope>NUCLEOTIDE SEQUENCE [LARGE SCALE GENOMIC DNA]</scope>
    <source>
        <strain evidence="13 14">KSL3</strain>
    </source>
</reference>
<keyword evidence="5" id="KW-0865">Zymogen</keyword>
<evidence type="ECO:0000256" key="4">
    <source>
        <dbReference type="ARBA" id="ARBA00022801"/>
    </source>
</evidence>
<feature type="non-terminal residue" evidence="13">
    <location>
        <position position="1"/>
    </location>
</feature>
<organism evidence="13 14">
    <name type="scientific">Paramicrosporidium saccamoebae</name>
    <dbReference type="NCBI Taxonomy" id="1246581"/>
    <lineage>
        <taxon>Eukaryota</taxon>
        <taxon>Fungi</taxon>
        <taxon>Fungi incertae sedis</taxon>
        <taxon>Cryptomycota</taxon>
        <taxon>Cryptomycota incertae sedis</taxon>
        <taxon>Paramicrosporidium</taxon>
    </lineage>
</organism>
<sequence>GEDRVASMPNVQAMSNSVTIESVGTTATIHKLGATVISWQIEGEEKLFVRWPSRRLSQFGTGEIMAGQHGFARNQVWELQKTAPDTLKCTLSDNESTREAWNNKFSLCYIVKVAKGQLHVSFTVENTGLEGSTFKFTSLLHTYFDIADISTVKVTGFQGLTYKDKLLGGKELHEDRAEVTVNSEVDRHYINAPDKLRLQSAAGAMEIEKTGFKDVVFWNPWIEKSKAMADFDDSEPRIALVRNLTGLRDPQRHSLVGCIAPGRLGRMYRLLPIVVALSIGSLSAKVVKLDLNKVEPSLPQLDNAHSNMMNRFQKLVADGKPVSALSLVNNMDTSYYGTIQIGSPPQDFNVIFDTGSSDLWVMSTDCGSIACQGHPRFDSKMSSTYKNNGTNFSIAYGTGQVSGSIGYTFMNTPFNGLMGMGFQDLSSSKTVTPFQNLLAQKLIDEPVFAFKLNPKDYKTGGQMTLGGMDPADYEGEITWLPLTRALYWEVSLEHIKLGRFEMKDPARAIIDTGTSLIACPSYMAEYLNMQINARPSSSGLYFLDCATLPKLPTLSLNLGGHKFSLSPEEYVLRFDNVCVSVFSGLDLPTDDGRPMWILGDAFIRKYYSVFDMGNRRIGLAKARHS</sequence>
<dbReference type="PROSITE" id="PS50177">
    <property type="entry name" value="NTF2_DOMAIN"/>
    <property type="match status" value="1"/>
</dbReference>
<feature type="disulfide bond" evidence="9">
    <location>
        <begin position="545"/>
        <end position="578"/>
    </location>
</feature>
<dbReference type="FunFam" id="2.40.70.10:FF:000008">
    <property type="entry name" value="Cathepsin D"/>
    <property type="match status" value="1"/>
</dbReference>
<dbReference type="EMBL" id="MTSL01000065">
    <property type="protein sequence ID" value="PJF19309.1"/>
    <property type="molecule type" value="Genomic_DNA"/>
</dbReference>
<dbReference type="Pfam" id="PF00026">
    <property type="entry name" value="Asp"/>
    <property type="match status" value="2"/>
</dbReference>
<dbReference type="FunFam" id="2.40.70.10:FF:000002">
    <property type="entry name" value="Vacuolar aspartic proteinase"/>
    <property type="match status" value="1"/>
</dbReference>
<dbReference type="Gene3D" id="2.70.98.10">
    <property type="match status" value="1"/>
</dbReference>
<dbReference type="InterPro" id="IPR001461">
    <property type="entry name" value="Aspartic_peptidase_A1"/>
</dbReference>
<evidence type="ECO:0000256" key="5">
    <source>
        <dbReference type="ARBA" id="ARBA00023145"/>
    </source>
</evidence>
<feature type="active site" evidence="8">
    <location>
        <position position="511"/>
    </location>
</feature>
<evidence type="ECO:0000256" key="1">
    <source>
        <dbReference type="ARBA" id="ARBA00007447"/>
    </source>
</evidence>
<evidence type="ECO:0000256" key="2">
    <source>
        <dbReference type="ARBA" id="ARBA00022670"/>
    </source>
</evidence>
<evidence type="ECO:0000256" key="8">
    <source>
        <dbReference type="PIRSR" id="PIRSR601461-1"/>
    </source>
</evidence>
<keyword evidence="2 10" id="KW-0645">Protease</keyword>
<dbReference type="STRING" id="1246581.A0A2H9TNK3"/>
<evidence type="ECO:0008006" key="15">
    <source>
        <dbReference type="Google" id="ProtNLM"/>
    </source>
</evidence>
<dbReference type="PANTHER" id="PTHR47966:SF51">
    <property type="entry name" value="BETA-SITE APP-CLEAVING ENZYME, ISOFORM A-RELATED"/>
    <property type="match status" value="1"/>
</dbReference>
<dbReference type="SUPFAM" id="SSF50630">
    <property type="entry name" value="Acid proteases"/>
    <property type="match status" value="1"/>
</dbReference>
<dbReference type="InterPro" id="IPR018222">
    <property type="entry name" value="Nuclear_transport_factor_2_euk"/>
</dbReference>
<dbReference type="GO" id="GO:0030246">
    <property type="term" value="F:carbohydrate binding"/>
    <property type="evidence" value="ECO:0007669"/>
    <property type="project" value="InterPro"/>
</dbReference>
<dbReference type="SUPFAM" id="SSF74650">
    <property type="entry name" value="Galactose mutarotase-like"/>
    <property type="match status" value="1"/>
</dbReference>
<evidence type="ECO:0000313" key="13">
    <source>
        <dbReference type="EMBL" id="PJF19309.1"/>
    </source>
</evidence>
<evidence type="ECO:0000313" key="14">
    <source>
        <dbReference type="Proteomes" id="UP000240830"/>
    </source>
</evidence>
<dbReference type="PROSITE" id="PS51767">
    <property type="entry name" value="PEPTIDASE_A1"/>
    <property type="match status" value="1"/>
</dbReference>
<dbReference type="PANTHER" id="PTHR47966">
    <property type="entry name" value="BETA-SITE APP-CLEAVING ENZYME, ISOFORM A-RELATED"/>
    <property type="match status" value="1"/>
</dbReference>
<keyword evidence="6 9" id="KW-1015">Disulfide bond</keyword>
<evidence type="ECO:0000256" key="10">
    <source>
        <dbReference type="RuleBase" id="RU000454"/>
    </source>
</evidence>
<dbReference type="GO" id="GO:0004190">
    <property type="term" value="F:aspartic-type endopeptidase activity"/>
    <property type="evidence" value="ECO:0007669"/>
    <property type="project" value="UniProtKB-KW"/>
</dbReference>
<proteinExistence type="inferred from homology"/>
<feature type="domain" description="Peptidase A1" evidence="12">
    <location>
        <begin position="335"/>
        <end position="620"/>
    </location>
</feature>
<dbReference type="InterPro" id="IPR008183">
    <property type="entry name" value="Aldose_1/G6P_1-epimerase"/>
</dbReference>
<dbReference type="Gene3D" id="2.40.70.10">
    <property type="entry name" value="Acid Proteases"/>
    <property type="match status" value="3"/>
</dbReference>
<protein>
    <recommendedName>
        <fullName evidence="15">Peptidase A1 domain-containing protein</fullName>
    </recommendedName>
</protein>
<dbReference type="OrthoDB" id="771136at2759"/>
<dbReference type="AlphaFoldDB" id="A0A2H9TNK3"/>
<keyword evidence="7" id="KW-0325">Glycoprotein</keyword>
<evidence type="ECO:0000256" key="9">
    <source>
        <dbReference type="PIRSR" id="PIRSR601461-2"/>
    </source>
</evidence>
<dbReference type="GO" id="GO:0006508">
    <property type="term" value="P:proteolysis"/>
    <property type="evidence" value="ECO:0007669"/>
    <property type="project" value="UniProtKB-KW"/>
</dbReference>
<gene>
    <name evidence="13" type="ORF">PSACC_00805</name>
</gene>
<feature type="domain" description="NTF2" evidence="11">
    <location>
        <begin position="598"/>
        <end position="625"/>
    </location>
</feature>